<dbReference type="GeneID" id="62779920"/>
<evidence type="ECO:0000313" key="9">
    <source>
        <dbReference type="EMBL" id="EHR31900.1"/>
    </source>
</evidence>
<evidence type="ECO:0000313" key="10">
    <source>
        <dbReference type="Proteomes" id="UP000005963"/>
    </source>
</evidence>
<feature type="domain" description="Fido" evidence="8">
    <location>
        <begin position="41"/>
        <end position="181"/>
    </location>
</feature>
<keyword evidence="3" id="KW-0547">Nucleotide-binding</keyword>
<dbReference type="PANTHER" id="PTHR39560:SF1">
    <property type="entry name" value="PROTEIN ADENYLYLTRANSFERASE FIC-RELATED"/>
    <property type="match status" value="1"/>
</dbReference>
<dbReference type="PROSITE" id="PS51459">
    <property type="entry name" value="FIDO"/>
    <property type="match status" value="1"/>
</dbReference>
<evidence type="ECO:0000256" key="7">
    <source>
        <dbReference type="ARBA" id="ARBA00048696"/>
    </source>
</evidence>
<keyword evidence="4" id="KW-0067">ATP-binding</keyword>
<reference evidence="9 10" key="1">
    <citation type="submission" date="2012-01" db="EMBL/GenBank/DDBJ databases">
        <title>The Genome Sequence of Megamonas funiformis YIT 11815.</title>
        <authorList>
            <consortium name="The Broad Institute Genome Sequencing Platform"/>
            <person name="Earl A."/>
            <person name="Ward D."/>
            <person name="Feldgarden M."/>
            <person name="Gevers D."/>
            <person name="Morotomi M."/>
            <person name="Young S.K."/>
            <person name="Zeng Q."/>
            <person name="Gargeya S."/>
            <person name="Fitzgerald M."/>
            <person name="Haas B."/>
            <person name="Abouelleil A."/>
            <person name="Alvarado L."/>
            <person name="Arachchi H.M."/>
            <person name="Berlin A."/>
            <person name="Chapman S.B."/>
            <person name="Gearin G."/>
            <person name="Goldberg J."/>
            <person name="Griggs A."/>
            <person name="Gujja S."/>
            <person name="Hansen M."/>
            <person name="Heiman D."/>
            <person name="Howarth C."/>
            <person name="Larimer J."/>
            <person name="Lui A."/>
            <person name="MacDonald P.J.P."/>
            <person name="McCowen C."/>
            <person name="Montmayeur A."/>
            <person name="Murphy C."/>
            <person name="Neiman D."/>
            <person name="Pearson M."/>
            <person name="Priest M."/>
            <person name="Roberts A."/>
            <person name="Saif S."/>
            <person name="Shea T."/>
            <person name="Sisk P."/>
            <person name="Stolte C."/>
            <person name="Sykes S."/>
            <person name="Wortman J."/>
            <person name="Nusbaum C."/>
            <person name="Birren B."/>
        </authorList>
    </citation>
    <scope>NUCLEOTIDE SEQUENCE [LARGE SCALE GENOMIC DNA]</scope>
    <source>
        <strain evidence="9 10">YIT 11815</strain>
    </source>
</reference>
<evidence type="ECO:0000256" key="2">
    <source>
        <dbReference type="ARBA" id="ARBA00022695"/>
    </source>
</evidence>
<sequence length="212" mass="24991">MDEYVLKNKLGLKDTQTLNKYERRLSALRIISLKEKSFKKFDFSTLKRMHKEIFQDIYQWAGTTRNVNISKGKTLFCPVENINVYADTIFKKLEKENYLKGLSQDKFCKKAAELFGDINALHPFREGNGRTQREFIYHLAKNSGYELDLNQLDKTKYMTASIESILTSNEKMEKLMKSIIKPLAKEKVKIRKQKIVMKFPDKDKSNNRNMER</sequence>
<organism evidence="9 10">
    <name type="scientific">Megamonas funiformis YIT 11815</name>
    <dbReference type="NCBI Taxonomy" id="742816"/>
    <lineage>
        <taxon>Bacteria</taxon>
        <taxon>Bacillati</taxon>
        <taxon>Bacillota</taxon>
        <taxon>Negativicutes</taxon>
        <taxon>Selenomonadales</taxon>
        <taxon>Selenomonadaceae</taxon>
        <taxon>Megamonas</taxon>
    </lineage>
</organism>
<name>A0ABP2NGG6_9FIRM</name>
<accession>A0ABP2NGG6</accession>
<dbReference type="RefSeq" id="WP_008540196.1">
    <property type="nucleotide sequence ID" value="NZ_JH601095.1"/>
</dbReference>
<evidence type="ECO:0000256" key="5">
    <source>
        <dbReference type="ARBA" id="ARBA00034531"/>
    </source>
</evidence>
<evidence type="ECO:0000256" key="4">
    <source>
        <dbReference type="ARBA" id="ARBA00022840"/>
    </source>
</evidence>
<dbReference type="EC" id="2.7.7.108" evidence="5"/>
<dbReference type="PANTHER" id="PTHR39560">
    <property type="entry name" value="PROTEIN ADENYLYLTRANSFERASE FIC-RELATED"/>
    <property type="match status" value="1"/>
</dbReference>
<keyword evidence="10" id="KW-1185">Reference proteome</keyword>
<dbReference type="SUPFAM" id="SSF140931">
    <property type="entry name" value="Fic-like"/>
    <property type="match status" value="1"/>
</dbReference>
<evidence type="ECO:0000259" key="8">
    <source>
        <dbReference type="PROSITE" id="PS51459"/>
    </source>
</evidence>
<dbReference type="Proteomes" id="UP000005963">
    <property type="component" value="Unassembled WGS sequence"/>
</dbReference>
<evidence type="ECO:0000256" key="3">
    <source>
        <dbReference type="ARBA" id="ARBA00022741"/>
    </source>
</evidence>
<evidence type="ECO:0000256" key="1">
    <source>
        <dbReference type="ARBA" id="ARBA00022679"/>
    </source>
</evidence>
<dbReference type="InterPro" id="IPR036597">
    <property type="entry name" value="Fido-like_dom_sf"/>
</dbReference>
<gene>
    <name evidence="9" type="ORF">HMPREF9454_02463</name>
</gene>
<proteinExistence type="predicted"/>
<comment type="catalytic activity">
    <reaction evidence="7">
        <text>L-tyrosyl-[protein] + ATP = O-(5'-adenylyl)-L-tyrosyl-[protein] + diphosphate</text>
        <dbReference type="Rhea" id="RHEA:54288"/>
        <dbReference type="Rhea" id="RHEA-COMP:10136"/>
        <dbReference type="Rhea" id="RHEA-COMP:13846"/>
        <dbReference type="ChEBI" id="CHEBI:30616"/>
        <dbReference type="ChEBI" id="CHEBI:33019"/>
        <dbReference type="ChEBI" id="CHEBI:46858"/>
        <dbReference type="ChEBI" id="CHEBI:83624"/>
        <dbReference type="EC" id="2.7.7.108"/>
    </reaction>
</comment>
<comment type="caution">
    <text evidence="9">The sequence shown here is derived from an EMBL/GenBank/DDBJ whole genome shotgun (WGS) entry which is preliminary data.</text>
</comment>
<evidence type="ECO:0000256" key="6">
    <source>
        <dbReference type="ARBA" id="ARBA00047939"/>
    </source>
</evidence>
<keyword evidence="1" id="KW-0808">Transferase</keyword>
<dbReference type="EMBL" id="ADMB01000108">
    <property type="protein sequence ID" value="EHR31900.1"/>
    <property type="molecule type" value="Genomic_DNA"/>
</dbReference>
<dbReference type="InterPro" id="IPR003812">
    <property type="entry name" value="Fido"/>
</dbReference>
<protein>
    <recommendedName>
        <fullName evidence="5">protein adenylyltransferase</fullName>
        <ecNumber evidence="5">2.7.7.108</ecNumber>
    </recommendedName>
</protein>
<dbReference type="Gene3D" id="1.10.3290.10">
    <property type="entry name" value="Fido-like domain"/>
    <property type="match status" value="1"/>
</dbReference>
<comment type="catalytic activity">
    <reaction evidence="6">
        <text>L-threonyl-[protein] + ATP = 3-O-(5'-adenylyl)-L-threonyl-[protein] + diphosphate</text>
        <dbReference type="Rhea" id="RHEA:54292"/>
        <dbReference type="Rhea" id="RHEA-COMP:11060"/>
        <dbReference type="Rhea" id="RHEA-COMP:13847"/>
        <dbReference type="ChEBI" id="CHEBI:30013"/>
        <dbReference type="ChEBI" id="CHEBI:30616"/>
        <dbReference type="ChEBI" id="CHEBI:33019"/>
        <dbReference type="ChEBI" id="CHEBI:138113"/>
        <dbReference type="EC" id="2.7.7.108"/>
    </reaction>
</comment>
<dbReference type="Pfam" id="PF02661">
    <property type="entry name" value="Fic"/>
    <property type="match status" value="1"/>
</dbReference>
<keyword evidence="2" id="KW-0548">Nucleotidyltransferase</keyword>